<dbReference type="SUPFAM" id="SSF56784">
    <property type="entry name" value="HAD-like"/>
    <property type="match status" value="1"/>
</dbReference>
<dbReference type="InterPro" id="IPR001757">
    <property type="entry name" value="P_typ_ATPase"/>
</dbReference>
<name>A0A9P1E4R1_CUSEU</name>
<dbReference type="GO" id="GO:0005388">
    <property type="term" value="F:P-type calcium transporter activity"/>
    <property type="evidence" value="ECO:0007669"/>
    <property type="project" value="UniProtKB-EC"/>
</dbReference>
<dbReference type="OrthoDB" id="3352408at2759"/>
<dbReference type="InterPro" id="IPR023214">
    <property type="entry name" value="HAD_sf"/>
</dbReference>
<dbReference type="Pfam" id="PF00690">
    <property type="entry name" value="Cation_ATPase_N"/>
    <property type="match status" value="1"/>
</dbReference>
<evidence type="ECO:0000256" key="5">
    <source>
        <dbReference type="ARBA" id="ARBA00022692"/>
    </source>
</evidence>
<feature type="transmembrane region" description="Helical" evidence="17">
    <location>
        <begin position="201"/>
        <end position="219"/>
    </location>
</feature>
<dbReference type="GO" id="GO:0005524">
    <property type="term" value="F:ATP binding"/>
    <property type="evidence" value="ECO:0007669"/>
    <property type="project" value="UniProtKB-KW"/>
</dbReference>
<evidence type="ECO:0000256" key="15">
    <source>
        <dbReference type="ARBA" id="ARBA00023136"/>
    </source>
</evidence>
<dbReference type="InterPro" id="IPR059000">
    <property type="entry name" value="ATPase_P-type_domA"/>
</dbReference>
<evidence type="ECO:0000313" key="23">
    <source>
        <dbReference type="Proteomes" id="UP001152484"/>
    </source>
</evidence>
<keyword evidence="9 17" id="KW-0067">ATP-binding</keyword>
<dbReference type="Pfam" id="PF12515">
    <property type="entry name" value="CaATP_NAI"/>
    <property type="match status" value="1"/>
</dbReference>
<feature type="transmembrane region" description="Helical" evidence="17">
    <location>
        <begin position="171"/>
        <end position="189"/>
    </location>
</feature>
<dbReference type="InterPro" id="IPR036412">
    <property type="entry name" value="HAD-like_sf"/>
</dbReference>
<keyword evidence="15 17" id="KW-0472">Membrane</keyword>
<keyword evidence="11" id="KW-0112">Calmodulin-binding</keyword>
<dbReference type="Proteomes" id="UP001152484">
    <property type="component" value="Unassembled WGS sequence"/>
</dbReference>
<proteinExistence type="inferred from homology"/>
<evidence type="ECO:0000259" key="20">
    <source>
        <dbReference type="Pfam" id="PF00690"/>
    </source>
</evidence>
<dbReference type="InterPro" id="IPR024750">
    <property type="entry name" value="Ca_ATPase_N_dom"/>
</dbReference>
<feature type="domain" description="Calcium-transporting P-type ATPase N-terminal autoinhibitory" evidence="21">
    <location>
        <begin position="6"/>
        <end position="50"/>
    </location>
</feature>
<dbReference type="SUPFAM" id="SSF81660">
    <property type="entry name" value="Metal cation-transporting ATPase, ATP-binding domain N"/>
    <property type="match status" value="1"/>
</dbReference>
<dbReference type="GO" id="GO:0005886">
    <property type="term" value="C:plasma membrane"/>
    <property type="evidence" value="ECO:0007669"/>
    <property type="project" value="TreeGrafter"/>
</dbReference>
<keyword evidence="12" id="KW-1278">Translocase</keyword>
<dbReference type="Pfam" id="PF00689">
    <property type="entry name" value="Cation_ATPase_C"/>
    <property type="match status" value="1"/>
</dbReference>
<feature type="domain" description="Cation-transporting P-type ATPase C-terminal" evidence="19">
    <location>
        <begin position="836"/>
        <end position="1010"/>
    </location>
</feature>
<keyword evidence="13 17" id="KW-1133">Transmembrane helix</keyword>
<dbReference type="Gene3D" id="3.40.50.1000">
    <property type="entry name" value="HAD superfamily/HAD-like"/>
    <property type="match status" value="1"/>
</dbReference>
<keyword evidence="4 17" id="KW-0109">Calcium transport</keyword>
<dbReference type="EC" id="7.2.2.10" evidence="17"/>
<keyword evidence="3 17" id="KW-0813">Transport</keyword>
<evidence type="ECO:0000259" key="21">
    <source>
        <dbReference type="Pfam" id="PF12515"/>
    </source>
</evidence>
<evidence type="ECO:0000259" key="19">
    <source>
        <dbReference type="Pfam" id="PF00689"/>
    </source>
</evidence>
<dbReference type="SFLD" id="SFLDS00003">
    <property type="entry name" value="Haloacid_Dehalogenase"/>
    <property type="match status" value="1"/>
</dbReference>
<sequence length="1012" mass="110172">MEEYIKENYGEVKPNNSSVEALERWRKLCWLVKNRKRRFRFTANLSKRFEARAIQRSNKEKLRLAILVSKAALTFAQGASYSLPEDVKAAGFQICPDELGSIPEGLDLNKLKFHGGVNGIAEKLSTSMDDGICTSDEDFLGKRKEIYGINKFTESPAKGFWIYVWEALQDTTLMILAVCAFVSLVVGILTEGWPKGAHDGLGIVASILLVVFVTAISDYKQSIQFKDLDKEKKKISVQVTRNGLRQKISIYDILPGDIVHLAVGDQVPADGLFVSGFSLLIDVSSLTGESEPVNVTVGKPFLLSGTKVRDGSCKMLVTTVGMRTQWGKLMATISEGGDDETPLQVKLNAVATIIGKIGLFFAVITFSVLVQGFYLQKLREGSHWRWSGDDAVEMLEYFAIAVTIVVVAVPEGLPLAVTLSLAFAMKKMMNDKALVRHLAACETMGSATTICSDKTGTLTTNHMTVVKAHVCGKVKDSHMDVPTFGSEIPEDGLSILLESIFNNTGGEIVKNKDGKTEILGTPTETALLEFGGLLGGDFQSVRRSSEIIKVEPFNSEKKRMGVVIKSKNGDLRAHCKGASELILAGCNSALGLNGEVISLDESSFDNLKGTIEKFACEALRTICLAYKDIGSDFSTDHPIPFENLTLIGIVGIKDPVRPGVKESVATCRSAGITVRMVTGDNINTAKAIARECGILTDDGIAIEGPRFQEMSEDELIATIPKLQVMARSSPMDKHTLVKLLRTTFQEVVAVTGDGTNDAPALHEADIGLAMGIAGTEVAKESADVIILDDNFSTIVTVAKWGRSVYVNIQKFVQFQLTVNVVALIVNFTSACLTGIAPLTAVQLLWVNMIMDTLGALALATEPPTDDLMKCQPAGRKGKFISSVMWRNIFGQSLYQFIVIWHLQSSGKAIFHLDGPHSDLVLNTLIFNTFVFCQVFNEISSRDMEKVNVLNGILNNYVFIGVIGCTVLFQIIIVEFLGTFANTTPLTLQQWLATVALGFLGMPIAALVKMIPI</sequence>
<accession>A0A9P1E4R1</accession>
<dbReference type="FunFam" id="1.20.5.170:FF:000026">
    <property type="entry name" value="Calcium-transporting ATPase"/>
    <property type="match status" value="1"/>
</dbReference>
<comment type="function">
    <text evidence="17">Catalyzes the hydrolysis of ATP coupled with the transport of calcium.</text>
</comment>
<evidence type="ECO:0000256" key="14">
    <source>
        <dbReference type="ARBA" id="ARBA00023065"/>
    </source>
</evidence>
<keyword evidence="6" id="KW-0479">Metal-binding</keyword>
<dbReference type="SFLD" id="SFLDG00002">
    <property type="entry name" value="C1.7:_P-type_atpase_like"/>
    <property type="match status" value="1"/>
</dbReference>
<keyword evidence="5 17" id="KW-0812">Transmembrane</keyword>
<dbReference type="FunFam" id="3.40.1110.10:FF:000011">
    <property type="entry name" value="Calcium-transporting ATPase"/>
    <property type="match status" value="1"/>
</dbReference>
<dbReference type="AlphaFoldDB" id="A0A9P1E4R1"/>
<evidence type="ECO:0000256" key="11">
    <source>
        <dbReference type="ARBA" id="ARBA00022860"/>
    </source>
</evidence>
<keyword evidence="23" id="KW-1185">Reference proteome</keyword>
<dbReference type="Pfam" id="PF00122">
    <property type="entry name" value="E1-E2_ATPase"/>
    <property type="match status" value="1"/>
</dbReference>
<feature type="transmembrane region" description="Helical" evidence="17">
    <location>
        <begin position="816"/>
        <end position="836"/>
    </location>
</feature>
<reference evidence="22" key="1">
    <citation type="submission" date="2022-07" db="EMBL/GenBank/DDBJ databases">
        <authorList>
            <person name="Macas J."/>
            <person name="Novak P."/>
            <person name="Neumann P."/>
        </authorList>
    </citation>
    <scope>NUCLEOTIDE SEQUENCE</scope>
</reference>
<protein>
    <recommendedName>
        <fullName evidence="17">Calcium-transporting ATPase</fullName>
        <ecNumber evidence="17">7.2.2.10</ecNumber>
    </recommendedName>
</protein>
<dbReference type="SUPFAM" id="SSF81665">
    <property type="entry name" value="Calcium ATPase, transmembrane domain M"/>
    <property type="match status" value="1"/>
</dbReference>
<keyword evidence="8 17" id="KW-0106">Calcium</keyword>
<feature type="transmembrane region" description="Helical" evidence="17">
    <location>
        <begin position="956"/>
        <end position="977"/>
    </location>
</feature>
<evidence type="ECO:0000256" key="10">
    <source>
        <dbReference type="ARBA" id="ARBA00022842"/>
    </source>
</evidence>
<keyword evidence="10" id="KW-0460">Magnesium</keyword>
<dbReference type="GO" id="GO:0005516">
    <property type="term" value="F:calmodulin binding"/>
    <property type="evidence" value="ECO:0007669"/>
    <property type="project" value="UniProtKB-KW"/>
</dbReference>
<dbReference type="CDD" id="cd02081">
    <property type="entry name" value="P-type_ATPase_Ca_PMCA-like"/>
    <property type="match status" value="1"/>
</dbReference>
<evidence type="ECO:0000256" key="2">
    <source>
        <dbReference type="ARBA" id="ARBA00006124"/>
    </source>
</evidence>
<comment type="caution">
    <text evidence="17">Lacks conserved residue(s) required for the propagation of feature annotation.</text>
</comment>
<evidence type="ECO:0000313" key="22">
    <source>
        <dbReference type="EMBL" id="CAH9078205.1"/>
    </source>
</evidence>
<dbReference type="FunFam" id="1.20.1110.10:FF:000039">
    <property type="entry name" value="Calcium-transporting ATPase"/>
    <property type="match status" value="1"/>
</dbReference>
<dbReference type="Gene3D" id="2.70.150.10">
    <property type="entry name" value="Calcium-transporting ATPase, cytoplasmic transduction domain A"/>
    <property type="match status" value="1"/>
</dbReference>
<dbReference type="EMBL" id="CAMAPE010000010">
    <property type="protein sequence ID" value="CAH9078205.1"/>
    <property type="molecule type" value="Genomic_DNA"/>
</dbReference>
<comment type="catalytic activity">
    <reaction evidence="16 17">
        <text>Ca(2+)(in) + ATP + H2O = Ca(2+)(out) + ADP + phosphate + H(+)</text>
        <dbReference type="Rhea" id="RHEA:18105"/>
        <dbReference type="ChEBI" id="CHEBI:15377"/>
        <dbReference type="ChEBI" id="CHEBI:15378"/>
        <dbReference type="ChEBI" id="CHEBI:29108"/>
        <dbReference type="ChEBI" id="CHEBI:30616"/>
        <dbReference type="ChEBI" id="CHEBI:43474"/>
        <dbReference type="ChEBI" id="CHEBI:456216"/>
        <dbReference type="EC" id="7.2.2.10"/>
    </reaction>
</comment>
<dbReference type="PRINTS" id="PR00119">
    <property type="entry name" value="CATATPASE"/>
</dbReference>
<dbReference type="PROSITE" id="PS00154">
    <property type="entry name" value="ATPASE_E1_E2"/>
    <property type="match status" value="1"/>
</dbReference>
<dbReference type="InterPro" id="IPR044492">
    <property type="entry name" value="P_typ_ATPase_HD_dom"/>
</dbReference>
<dbReference type="GO" id="GO:0016887">
    <property type="term" value="F:ATP hydrolysis activity"/>
    <property type="evidence" value="ECO:0007669"/>
    <property type="project" value="InterPro"/>
</dbReference>
<dbReference type="PANTHER" id="PTHR24093">
    <property type="entry name" value="CATION TRANSPORTING ATPASE"/>
    <property type="match status" value="1"/>
</dbReference>
<evidence type="ECO:0000256" key="16">
    <source>
        <dbReference type="ARBA" id="ARBA00048694"/>
    </source>
</evidence>
<gene>
    <name evidence="22" type="ORF">CEURO_LOCUS6616</name>
</gene>
<evidence type="ECO:0000256" key="13">
    <source>
        <dbReference type="ARBA" id="ARBA00022989"/>
    </source>
</evidence>
<dbReference type="FunFam" id="3.40.50.1000:FF:000011">
    <property type="entry name" value="Calcium-transporting ATPase"/>
    <property type="match status" value="1"/>
</dbReference>
<evidence type="ECO:0000256" key="3">
    <source>
        <dbReference type="ARBA" id="ARBA00022448"/>
    </source>
</evidence>
<dbReference type="InterPro" id="IPR006408">
    <property type="entry name" value="P-type_ATPase_IIB"/>
</dbReference>
<feature type="transmembrane region" description="Helical" evidence="17">
    <location>
        <begin position="353"/>
        <end position="374"/>
    </location>
</feature>
<evidence type="ECO:0000256" key="7">
    <source>
        <dbReference type="ARBA" id="ARBA00022741"/>
    </source>
</evidence>
<organism evidence="22 23">
    <name type="scientific">Cuscuta europaea</name>
    <name type="common">European dodder</name>
    <dbReference type="NCBI Taxonomy" id="41803"/>
    <lineage>
        <taxon>Eukaryota</taxon>
        <taxon>Viridiplantae</taxon>
        <taxon>Streptophyta</taxon>
        <taxon>Embryophyta</taxon>
        <taxon>Tracheophyta</taxon>
        <taxon>Spermatophyta</taxon>
        <taxon>Magnoliopsida</taxon>
        <taxon>eudicotyledons</taxon>
        <taxon>Gunneridae</taxon>
        <taxon>Pentapetalae</taxon>
        <taxon>asterids</taxon>
        <taxon>lamiids</taxon>
        <taxon>Solanales</taxon>
        <taxon>Convolvulaceae</taxon>
        <taxon>Cuscuteae</taxon>
        <taxon>Cuscuta</taxon>
        <taxon>Cuscuta subgen. Cuscuta</taxon>
    </lineage>
</organism>
<evidence type="ECO:0000256" key="17">
    <source>
        <dbReference type="RuleBase" id="RU361146"/>
    </source>
</evidence>
<dbReference type="InterPro" id="IPR023298">
    <property type="entry name" value="ATPase_P-typ_TM_dom_sf"/>
</dbReference>
<dbReference type="NCBIfam" id="TIGR01494">
    <property type="entry name" value="ATPase_P-type"/>
    <property type="match status" value="3"/>
</dbReference>
<evidence type="ECO:0000256" key="6">
    <source>
        <dbReference type="ARBA" id="ARBA00022723"/>
    </source>
</evidence>
<dbReference type="GO" id="GO:0046872">
    <property type="term" value="F:metal ion binding"/>
    <property type="evidence" value="ECO:0007669"/>
    <property type="project" value="UniProtKB-KW"/>
</dbReference>
<feature type="transmembrane region" description="Helical" evidence="17">
    <location>
        <begin position="919"/>
        <end position="936"/>
    </location>
</feature>
<dbReference type="SFLD" id="SFLDF00027">
    <property type="entry name" value="p-type_atpase"/>
    <property type="match status" value="1"/>
</dbReference>
<feature type="transmembrane region" description="Helical" evidence="17">
    <location>
        <begin position="394"/>
        <end position="424"/>
    </location>
</feature>
<dbReference type="FunFam" id="2.70.150.10:FF:000006">
    <property type="entry name" value="Calcium-transporting ATPase"/>
    <property type="match status" value="1"/>
</dbReference>
<comment type="similarity">
    <text evidence="2 17">Belongs to the cation transport ATPase (P-type) (TC 3.A.3) family. Type IIB subfamily.</text>
</comment>
<dbReference type="InterPro" id="IPR006068">
    <property type="entry name" value="ATPase_P-typ_cation-transptr_C"/>
</dbReference>
<dbReference type="PANTHER" id="PTHR24093:SF467">
    <property type="entry name" value="CALCIUM-TRANSPORTING ATPASE 1"/>
    <property type="match status" value="1"/>
</dbReference>
<dbReference type="Gene3D" id="3.40.1110.10">
    <property type="entry name" value="Calcium-transporting ATPase, cytoplasmic domain N"/>
    <property type="match status" value="1"/>
</dbReference>
<comment type="caution">
    <text evidence="22">The sequence shown here is derived from an EMBL/GenBank/DDBJ whole genome shotgun (WGS) entry which is preliminary data.</text>
</comment>
<evidence type="ECO:0000256" key="1">
    <source>
        <dbReference type="ARBA" id="ARBA00004141"/>
    </source>
</evidence>
<evidence type="ECO:0000256" key="12">
    <source>
        <dbReference type="ARBA" id="ARBA00022967"/>
    </source>
</evidence>
<keyword evidence="7 17" id="KW-0547">Nucleotide-binding</keyword>
<dbReference type="Gene3D" id="1.20.1110.10">
    <property type="entry name" value="Calcium-transporting ATPase, transmembrane domain"/>
    <property type="match status" value="1"/>
</dbReference>
<evidence type="ECO:0000259" key="18">
    <source>
        <dbReference type="Pfam" id="PF00122"/>
    </source>
</evidence>
<dbReference type="InterPro" id="IPR023299">
    <property type="entry name" value="ATPase_P-typ_cyto_dom_N"/>
</dbReference>
<feature type="domain" description="P-type ATPase A" evidence="18">
    <location>
        <begin position="234"/>
        <end position="332"/>
    </location>
</feature>
<dbReference type="PRINTS" id="PR00120">
    <property type="entry name" value="HATPASE"/>
</dbReference>
<dbReference type="InterPro" id="IPR018303">
    <property type="entry name" value="ATPase_P-typ_P_site"/>
</dbReference>
<dbReference type="InterPro" id="IPR004014">
    <property type="entry name" value="ATPase_P-typ_cation-transptr_N"/>
</dbReference>
<keyword evidence="14 17" id="KW-0406">Ion transport</keyword>
<dbReference type="Pfam" id="PF13246">
    <property type="entry name" value="Cation_ATPase"/>
    <property type="match status" value="1"/>
</dbReference>
<dbReference type="SUPFAM" id="SSF81653">
    <property type="entry name" value="Calcium ATPase, transduction domain A"/>
    <property type="match status" value="1"/>
</dbReference>
<feature type="transmembrane region" description="Helical" evidence="17">
    <location>
        <begin position="989"/>
        <end position="1007"/>
    </location>
</feature>
<dbReference type="InterPro" id="IPR008250">
    <property type="entry name" value="ATPase_P-typ_transduc_dom_A_sf"/>
</dbReference>
<dbReference type="Gene3D" id="1.20.5.170">
    <property type="match status" value="1"/>
</dbReference>
<dbReference type="NCBIfam" id="TIGR01517">
    <property type="entry name" value="ATPase-IIB_Ca"/>
    <property type="match status" value="1"/>
</dbReference>
<feature type="domain" description="Cation-transporting P-type ATPase N-terminal" evidence="20">
    <location>
        <begin position="114"/>
        <end position="183"/>
    </location>
</feature>
<evidence type="ECO:0000256" key="8">
    <source>
        <dbReference type="ARBA" id="ARBA00022837"/>
    </source>
</evidence>
<comment type="subcellular location">
    <subcellularLocation>
        <location evidence="1 17">Membrane</location>
        <topology evidence="1 17">Multi-pass membrane protein</topology>
    </subcellularLocation>
</comment>
<evidence type="ECO:0000256" key="9">
    <source>
        <dbReference type="ARBA" id="ARBA00022840"/>
    </source>
</evidence>
<evidence type="ECO:0000256" key="4">
    <source>
        <dbReference type="ARBA" id="ARBA00022568"/>
    </source>
</evidence>